<dbReference type="GO" id="GO:0005829">
    <property type="term" value="C:cytosol"/>
    <property type="evidence" value="ECO:0007669"/>
    <property type="project" value="TreeGrafter"/>
</dbReference>
<reference evidence="5" key="2">
    <citation type="journal article" date="2018" name="Environ. Sci. Technol.">
        <title>The Toxicogenome of Hyalella azteca: A Model for Sediment Ecotoxicology and Evolutionary Toxicology.</title>
        <authorList>
            <person name="Poynton H.C."/>
            <person name="Hasenbein S."/>
            <person name="Benoit J.B."/>
            <person name="Sepulveda M.S."/>
            <person name="Poelchau M.F."/>
            <person name="Hughes D.S.T."/>
            <person name="Murali S.C."/>
            <person name="Chen S."/>
            <person name="Glastad K.M."/>
            <person name="Goodisman M.A.D."/>
            <person name="Werren J.H."/>
            <person name="Vineis J.H."/>
            <person name="Bowen J.L."/>
            <person name="Friedrich M."/>
            <person name="Jones J."/>
            <person name="Robertson H.M."/>
            <person name="Feyereisen R."/>
            <person name="Mechler-Hickson A."/>
            <person name="Mathers N."/>
            <person name="Lee C.E."/>
            <person name="Colbourne J.K."/>
            <person name="Biales A."/>
            <person name="Johnston J.S."/>
            <person name="Wellborn G.A."/>
            <person name="Rosendale A.J."/>
            <person name="Cridge A.G."/>
            <person name="Munoz-Torres M.C."/>
            <person name="Bain P.A."/>
            <person name="Manny A.R."/>
            <person name="Major K.M."/>
            <person name="Lambert F.N."/>
            <person name="Vulpe C.D."/>
            <person name="Tuck P."/>
            <person name="Blalock B.J."/>
            <person name="Lin Y.Y."/>
            <person name="Smith M.E."/>
            <person name="Ochoa-Acuna H."/>
            <person name="Chen M.M."/>
            <person name="Childers C.P."/>
            <person name="Qu J."/>
            <person name="Dugan S."/>
            <person name="Lee S.L."/>
            <person name="Chao H."/>
            <person name="Dinh H."/>
            <person name="Han Y."/>
            <person name="Doddapaneni H."/>
            <person name="Worley K.C."/>
            <person name="Muzny D.M."/>
            <person name="Gibbs R.A."/>
            <person name="Richards S."/>
        </authorList>
    </citation>
    <scope>NUCLEOTIDE SEQUENCE</scope>
    <source>
        <strain evidence="5">HAZT.00-mixed</strain>
        <tissue evidence="5">Whole organism</tissue>
    </source>
</reference>
<dbReference type="EMBL" id="JQDR03002145">
    <property type="protein sequence ID" value="KAA0203215.1"/>
    <property type="molecule type" value="Genomic_DNA"/>
</dbReference>
<protein>
    <recommendedName>
        <fullName evidence="4">MnmG N-terminal domain-containing protein</fullName>
    </recommendedName>
</protein>
<dbReference type="GO" id="GO:0030488">
    <property type="term" value="P:tRNA methylation"/>
    <property type="evidence" value="ECO:0007669"/>
    <property type="project" value="TreeGrafter"/>
</dbReference>
<comment type="cofactor">
    <cofactor evidence="1">
        <name>FAD</name>
        <dbReference type="ChEBI" id="CHEBI:57692"/>
    </cofactor>
</comment>
<dbReference type="OrthoDB" id="3329at2759"/>
<dbReference type="PANTHER" id="PTHR11806:SF0">
    <property type="entry name" value="PROTEIN MTO1 HOMOLOG, MITOCHONDRIAL"/>
    <property type="match status" value="1"/>
</dbReference>
<evidence type="ECO:0000256" key="1">
    <source>
        <dbReference type="ARBA" id="ARBA00001974"/>
    </source>
</evidence>
<keyword evidence="3" id="KW-0274">FAD</keyword>
<dbReference type="InterPro" id="IPR036188">
    <property type="entry name" value="FAD/NAD-bd_sf"/>
</dbReference>
<sequence length="199" mass="22329">MHGHYVYFVVGYGVEYDYLDPRDLHRTLESRLVRGLYLAGQVNGTTGYEEAAAQGLLAGNPGALVLNRTEGYMGVLVDDLTREGVTEPYRMFTSRAEYRLALRPDNADLRLTAKGYVMNLCQSNNGGSNTVYIFAGYAAGCVSRERYEQTVAVQQRLFEVEQQLRADMRSSHAWRKLLGGAISPDTAVRRSAVSYHIFW</sequence>
<reference evidence="5" key="1">
    <citation type="submission" date="2014-08" db="EMBL/GenBank/DDBJ databases">
        <authorList>
            <person name="Murali S."/>
            <person name="Richards S."/>
            <person name="Bandaranaike D."/>
            <person name="Bellair M."/>
            <person name="Blankenburg K."/>
            <person name="Chao H."/>
            <person name="Dinh H."/>
            <person name="Doddapaneni H."/>
            <person name="Dugan-Rocha S."/>
            <person name="Elkadiri S."/>
            <person name="Gnanaolivu R."/>
            <person name="Hughes D."/>
            <person name="Lee S."/>
            <person name="Li M."/>
            <person name="Ming W."/>
            <person name="Munidasa M."/>
            <person name="Muniz J."/>
            <person name="Nguyen L."/>
            <person name="Osuji N."/>
            <person name="Pu L.-L."/>
            <person name="Puazo M."/>
            <person name="Skinner E."/>
            <person name="Qu C."/>
            <person name="Quiroz J."/>
            <person name="Raj R."/>
            <person name="Weissenberger G."/>
            <person name="Xin Y."/>
            <person name="Zou X."/>
            <person name="Han Y."/>
            <person name="Worley K."/>
            <person name="Muzny D."/>
            <person name="Gibbs R."/>
        </authorList>
    </citation>
    <scope>NUCLEOTIDE SEQUENCE</scope>
    <source>
        <strain evidence="5">HAZT.00-mixed</strain>
        <tissue evidence="5">Whole organism</tissue>
    </source>
</reference>
<feature type="domain" description="MnmG N-terminal" evidence="4">
    <location>
        <begin position="9"/>
        <end position="60"/>
    </location>
</feature>
<evidence type="ECO:0000313" key="5">
    <source>
        <dbReference type="EMBL" id="KAA0203215.1"/>
    </source>
</evidence>
<dbReference type="InterPro" id="IPR040131">
    <property type="entry name" value="MnmG_N"/>
</dbReference>
<keyword evidence="2" id="KW-0285">Flavoprotein</keyword>
<dbReference type="Gene3D" id="3.50.50.60">
    <property type="entry name" value="FAD/NAD(P)-binding domain"/>
    <property type="match status" value="1"/>
</dbReference>
<dbReference type="PANTHER" id="PTHR11806">
    <property type="entry name" value="GLUCOSE INHIBITED DIVISION PROTEIN A"/>
    <property type="match status" value="1"/>
</dbReference>
<evidence type="ECO:0000256" key="3">
    <source>
        <dbReference type="ARBA" id="ARBA00022827"/>
    </source>
</evidence>
<dbReference type="Pfam" id="PF01134">
    <property type="entry name" value="GIDA"/>
    <property type="match status" value="1"/>
</dbReference>
<name>A0A6A0HDY4_HYAAZ</name>
<comment type="caution">
    <text evidence="5">The sequence shown here is derived from an EMBL/GenBank/DDBJ whole genome shotgun (WGS) entry which is preliminary data.</text>
</comment>
<dbReference type="AlphaFoldDB" id="A0A6A0HDY4"/>
<evidence type="ECO:0000256" key="2">
    <source>
        <dbReference type="ARBA" id="ARBA00022630"/>
    </source>
</evidence>
<evidence type="ECO:0000259" key="4">
    <source>
        <dbReference type="Pfam" id="PF01134"/>
    </source>
</evidence>
<dbReference type="Proteomes" id="UP000711488">
    <property type="component" value="Unassembled WGS sequence"/>
</dbReference>
<gene>
    <name evidence="5" type="ORF">HAZT_HAZT005593</name>
</gene>
<dbReference type="GO" id="GO:0050660">
    <property type="term" value="F:flavin adenine dinucleotide binding"/>
    <property type="evidence" value="ECO:0007669"/>
    <property type="project" value="InterPro"/>
</dbReference>
<reference evidence="5" key="3">
    <citation type="submission" date="2019-06" db="EMBL/GenBank/DDBJ databases">
        <authorList>
            <person name="Poynton C."/>
            <person name="Hasenbein S."/>
            <person name="Benoit J.B."/>
            <person name="Sepulveda M.S."/>
            <person name="Poelchau M.F."/>
            <person name="Murali S.C."/>
            <person name="Chen S."/>
            <person name="Glastad K.M."/>
            <person name="Werren J.H."/>
            <person name="Vineis J.H."/>
            <person name="Bowen J.L."/>
            <person name="Friedrich M."/>
            <person name="Jones J."/>
            <person name="Robertson H.M."/>
            <person name="Feyereisen R."/>
            <person name="Mechler-Hickson A."/>
            <person name="Mathers N."/>
            <person name="Lee C.E."/>
            <person name="Colbourne J.K."/>
            <person name="Biales A."/>
            <person name="Johnston J.S."/>
            <person name="Wellborn G.A."/>
            <person name="Rosendale A.J."/>
            <person name="Cridge A.G."/>
            <person name="Munoz-Torres M.C."/>
            <person name="Bain P.A."/>
            <person name="Manny A.R."/>
            <person name="Major K.M."/>
            <person name="Lambert F.N."/>
            <person name="Vulpe C.D."/>
            <person name="Tuck P."/>
            <person name="Blalock B.J."/>
            <person name="Lin Y.-Y."/>
            <person name="Smith M.E."/>
            <person name="Ochoa-Acuna H."/>
            <person name="Chen M.-J.M."/>
            <person name="Childers C.P."/>
            <person name="Qu J."/>
            <person name="Dugan S."/>
            <person name="Lee S.L."/>
            <person name="Chao H."/>
            <person name="Dinh H."/>
            <person name="Han Y."/>
            <person name="Doddapaneni H."/>
            <person name="Worley K.C."/>
            <person name="Muzny D.M."/>
            <person name="Gibbs R.A."/>
            <person name="Richards S."/>
        </authorList>
    </citation>
    <scope>NUCLEOTIDE SEQUENCE</scope>
    <source>
        <strain evidence="5">HAZT.00-mixed</strain>
        <tissue evidence="5">Whole organism</tissue>
    </source>
</reference>
<accession>A0A6A0HDY4</accession>
<proteinExistence type="predicted"/>
<dbReference type="GO" id="GO:0002098">
    <property type="term" value="P:tRNA wobble uridine modification"/>
    <property type="evidence" value="ECO:0007669"/>
    <property type="project" value="TreeGrafter"/>
</dbReference>
<organism evidence="5">
    <name type="scientific">Hyalella azteca</name>
    <name type="common">Amphipod</name>
    <dbReference type="NCBI Taxonomy" id="294128"/>
    <lineage>
        <taxon>Eukaryota</taxon>
        <taxon>Metazoa</taxon>
        <taxon>Ecdysozoa</taxon>
        <taxon>Arthropoda</taxon>
        <taxon>Crustacea</taxon>
        <taxon>Multicrustacea</taxon>
        <taxon>Malacostraca</taxon>
        <taxon>Eumalacostraca</taxon>
        <taxon>Peracarida</taxon>
        <taxon>Amphipoda</taxon>
        <taxon>Senticaudata</taxon>
        <taxon>Talitrida</taxon>
        <taxon>Talitroidea</taxon>
        <taxon>Hyalellidae</taxon>
        <taxon>Hyalella</taxon>
    </lineage>
</organism>
<dbReference type="InterPro" id="IPR002218">
    <property type="entry name" value="MnmG-rel"/>
</dbReference>